<evidence type="ECO:0000313" key="2">
    <source>
        <dbReference type="Proteomes" id="UP000257136"/>
    </source>
</evidence>
<evidence type="ECO:0000313" key="1">
    <source>
        <dbReference type="EMBL" id="REH00383.1"/>
    </source>
</evidence>
<dbReference type="AlphaFoldDB" id="A0A3E0EQ82"/>
<evidence type="ECO:0008006" key="3">
    <source>
        <dbReference type="Google" id="ProtNLM"/>
    </source>
</evidence>
<comment type="caution">
    <text evidence="1">The sequence shown here is derived from an EMBL/GenBank/DDBJ whole genome shotgun (WGS) entry which is preliminary data.</text>
</comment>
<gene>
    <name evidence="1" type="ORF">C8P67_103367</name>
</gene>
<sequence>MRNILKILILCLSCQFCFSQMLTRKTLHGKIVNESSSIESGLVFNINSHSGDLVDNKGLFSILAKVNDTLLVTSLGYKSEKIVIKQTDFSSSFFTIKLHAVANELLSVVVYAKHVPHTEFGSTQKIVDTQYYDDAQSSPNNITMMPSGTGDPNAMDVIRVYNKIFKHLFKSNPEKSDFVSDVTFTSVAMHSVSYSFFTDKLKIKDDQIGLFLLYCENDPKSKTLLDPNQQFEIMDFLINKYDAYKHIASVEK</sequence>
<dbReference type="EMBL" id="QUNI01000003">
    <property type="protein sequence ID" value="REH00383.1"/>
    <property type="molecule type" value="Genomic_DNA"/>
</dbReference>
<protein>
    <recommendedName>
        <fullName evidence="3">Carboxypeptidase-like protein</fullName>
    </recommendedName>
</protein>
<dbReference type="Proteomes" id="UP000257136">
    <property type="component" value="Unassembled WGS sequence"/>
</dbReference>
<organism evidence="1 2">
    <name type="scientific">Flavobacterium aquicola</name>
    <dbReference type="NCBI Taxonomy" id="1682742"/>
    <lineage>
        <taxon>Bacteria</taxon>
        <taxon>Pseudomonadati</taxon>
        <taxon>Bacteroidota</taxon>
        <taxon>Flavobacteriia</taxon>
        <taxon>Flavobacteriales</taxon>
        <taxon>Flavobacteriaceae</taxon>
        <taxon>Flavobacterium</taxon>
    </lineage>
</organism>
<name>A0A3E0EQ82_9FLAO</name>
<reference evidence="1 2" key="1">
    <citation type="submission" date="2018-08" db="EMBL/GenBank/DDBJ databases">
        <title>Genomic Encyclopedia of Archaeal and Bacterial Type Strains, Phase II (KMG-II): from individual species to whole genera.</title>
        <authorList>
            <person name="Goeker M."/>
        </authorList>
    </citation>
    <scope>NUCLEOTIDE SEQUENCE [LARGE SCALE GENOMIC DNA]</scope>
    <source>
        <strain evidence="1 2">DSM 100880</strain>
    </source>
</reference>
<accession>A0A3E0EQ82</accession>
<keyword evidence="2" id="KW-1185">Reference proteome</keyword>
<dbReference type="OrthoDB" id="1431099at2"/>
<dbReference type="RefSeq" id="WP_147298204.1">
    <property type="nucleotide sequence ID" value="NZ_QUNI01000003.1"/>
</dbReference>
<proteinExistence type="predicted"/>